<evidence type="ECO:0000313" key="3">
    <source>
        <dbReference type="EMBL" id="ETO29861.1"/>
    </source>
</evidence>
<protein>
    <submittedName>
        <fullName evidence="3">Suppressor of kinetochore protein 1</fullName>
    </submittedName>
</protein>
<dbReference type="InterPro" id="IPR011333">
    <property type="entry name" value="SKP1/BTB/POZ_sf"/>
</dbReference>
<reference evidence="3 4" key="1">
    <citation type="journal article" date="2013" name="Curr. Biol.">
        <title>The Genome of the Foraminiferan Reticulomyxa filosa.</title>
        <authorList>
            <person name="Glockner G."/>
            <person name="Hulsmann N."/>
            <person name="Schleicher M."/>
            <person name="Noegel A.A."/>
            <person name="Eichinger L."/>
            <person name="Gallinger C."/>
            <person name="Pawlowski J."/>
            <person name="Sierra R."/>
            <person name="Euteneuer U."/>
            <person name="Pillet L."/>
            <person name="Moustafa A."/>
            <person name="Platzer M."/>
            <person name="Groth M."/>
            <person name="Szafranski K."/>
            <person name="Schliwa M."/>
        </authorList>
    </citation>
    <scope>NUCLEOTIDE SEQUENCE [LARGE SCALE GENOMIC DNA]</scope>
</reference>
<dbReference type="Proteomes" id="UP000023152">
    <property type="component" value="Unassembled WGS sequence"/>
</dbReference>
<feature type="region of interest" description="Disordered" evidence="1">
    <location>
        <begin position="1"/>
        <end position="34"/>
    </location>
</feature>
<gene>
    <name evidence="3" type="ORF">RFI_07259</name>
</gene>
<organism evidence="3 4">
    <name type="scientific">Reticulomyxa filosa</name>
    <dbReference type="NCBI Taxonomy" id="46433"/>
    <lineage>
        <taxon>Eukaryota</taxon>
        <taxon>Sar</taxon>
        <taxon>Rhizaria</taxon>
        <taxon>Retaria</taxon>
        <taxon>Foraminifera</taxon>
        <taxon>Monothalamids</taxon>
        <taxon>Reticulomyxidae</taxon>
        <taxon>Reticulomyxa</taxon>
    </lineage>
</organism>
<sequence length="128" mass="14595">MSTEEKKEQQVESTEPKKEEGGLDDDGDDEIVLKTVGEDGKDGKSFSIKKIFDTLENIVKYLNEHKGEEPPPLPCPVRSTEMSQIVSVKWDAEFIDAFDKKAIFEIILVRLCPCILFYLVCYNQFNNS</sequence>
<evidence type="ECO:0000256" key="1">
    <source>
        <dbReference type="SAM" id="MobiDB-lite"/>
    </source>
</evidence>
<dbReference type="Gene3D" id="3.30.710.10">
    <property type="entry name" value="Potassium Channel Kv1.1, Chain A"/>
    <property type="match status" value="1"/>
</dbReference>
<dbReference type="AlphaFoldDB" id="X6NV46"/>
<comment type="caution">
    <text evidence="3">The sequence shown here is derived from an EMBL/GenBank/DDBJ whole genome shotgun (WGS) entry which is preliminary data.</text>
</comment>
<feature type="transmembrane region" description="Helical" evidence="2">
    <location>
        <begin position="107"/>
        <end position="125"/>
    </location>
</feature>
<dbReference type="EMBL" id="ASPP01005800">
    <property type="protein sequence ID" value="ETO29861.1"/>
    <property type="molecule type" value="Genomic_DNA"/>
</dbReference>
<keyword evidence="2" id="KW-1133">Transmembrane helix</keyword>
<proteinExistence type="predicted"/>
<keyword evidence="2" id="KW-0472">Membrane</keyword>
<evidence type="ECO:0000313" key="4">
    <source>
        <dbReference type="Proteomes" id="UP000023152"/>
    </source>
</evidence>
<name>X6NV46_RETFI</name>
<accession>X6NV46</accession>
<evidence type="ECO:0000256" key="2">
    <source>
        <dbReference type="SAM" id="Phobius"/>
    </source>
</evidence>
<keyword evidence="2" id="KW-0812">Transmembrane</keyword>
<keyword evidence="4" id="KW-1185">Reference proteome</keyword>
<feature type="compositionally biased region" description="Basic and acidic residues" evidence="1">
    <location>
        <begin position="1"/>
        <end position="21"/>
    </location>
</feature>